<dbReference type="EnsemblBacteria" id="ABD42510">
    <property type="protein sequence ID" value="ABD42510"/>
    <property type="gene ID" value="Mhun_2817"/>
</dbReference>
<keyword evidence="2" id="KW-1133">Transmembrane helix</keyword>
<dbReference type="eggNOG" id="arCOG14808">
    <property type="taxonomic scope" value="Archaea"/>
</dbReference>
<dbReference type="RefSeq" id="WP_011449765.1">
    <property type="nucleotide sequence ID" value="NC_007796.1"/>
</dbReference>
<name>Q2FTJ1_METHJ</name>
<evidence type="ECO:0000313" key="3">
    <source>
        <dbReference type="EMBL" id="ABD42510.1"/>
    </source>
</evidence>
<sequence length="222" mass="25375">MLTDPYGSFLAGILINLLAAVIIARGIYYPRKRAQDYIFTFLAFSTVIYLVMGLFTSVELTIGVGFGLFALFSVLRYRTDTVPIREMTYLFVMVALPIMNSILYNSGDIVKLCLSDFVIIAVLFILEQKWGFRYEQKKLIKYEKIDLIRADEHDRLIEDLINRTGLAITQVEIVEIDFIRDSADIIITYEEEAPVIHKKNPNSDNRPVEESLPLHLSPGTIE</sequence>
<gene>
    <name evidence="3" type="ordered locus">Mhun_2817</name>
</gene>
<keyword evidence="4" id="KW-1185">Reference proteome</keyword>
<dbReference type="KEGG" id="mhu:Mhun_2817"/>
<protein>
    <recommendedName>
        <fullName evidence="5">DUF4956 domain-containing protein</fullName>
    </recommendedName>
</protein>
<dbReference type="EMBL" id="CP000254">
    <property type="protein sequence ID" value="ABD42510.1"/>
    <property type="molecule type" value="Genomic_DNA"/>
</dbReference>
<dbReference type="OrthoDB" id="116768at2157"/>
<feature type="transmembrane region" description="Helical" evidence="2">
    <location>
        <begin position="87"/>
        <end position="103"/>
    </location>
</feature>
<evidence type="ECO:0008006" key="5">
    <source>
        <dbReference type="Google" id="ProtNLM"/>
    </source>
</evidence>
<evidence type="ECO:0000256" key="1">
    <source>
        <dbReference type="SAM" id="MobiDB-lite"/>
    </source>
</evidence>
<dbReference type="Proteomes" id="UP000001941">
    <property type="component" value="Chromosome"/>
</dbReference>
<organism evidence="3 4">
    <name type="scientific">Methanospirillum hungatei JF-1 (strain ATCC 27890 / DSM 864 / NBRC 100397 / JF-1)</name>
    <dbReference type="NCBI Taxonomy" id="323259"/>
    <lineage>
        <taxon>Archaea</taxon>
        <taxon>Methanobacteriati</taxon>
        <taxon>Methanobacteriota</taxon>
        <taxon>Stenosarchaea group</taxon>
        <taxon>Methanomicrobia</taxon>
        <taxon>Methanomicrobiales</taxon>
        <taxon>Methanospirillaceae</taxon>
        <taxon>Methanospirillum</taxon>
    </lineage>
</organism>
<dbReference type="InParanoid" id="Q2FTJ1"/>
<evidence type="ECO:0000256" key="2">
    <source>
        <dbReference type="SAM" id="Phobius"/>
    </source>
</evidence>
<dbReference type="Pfam" id="PF16316">
    <property type="entry name" value="DUF4956"/>
    <property type="match status" value="1"/>
</dbReference>
<feature type="region of interest" description="Disordered" evidence="1">
    <location>
        <begin position="198"/>
        <end position="222"/>
    </location>
</feature>
<proteinExistence type="predicted"/>
<reference evidence="4" key="1">
    <citation type="journal article" date="2016" name="Stand. Genomic Sci.">
        <title>Complete genome sequence of Methanospirillum hungatei type strain JF1.</title>
        <authorList>
            <person name="Gunsalus R.P."/>
            <person name="Cook L.E."/>
            <person name="Crable B."/>
            <person name="Rohlin L."/>
            <person name="McDonald E."/>
            <person name="Mouttaki H."/>
            <person name="Sieber J.R."/>
            <person name="Poweleit N."/>
            <person name="Zhou H."/>
            <person name="Lapidus A.L."/>
            <person name="Daligault H.E."/>
            <person name="Land M."/>
            <person name="Gilna P."/>
            <person name="Ivanova N."/>
            <person name="Kyrpides N."/>
            <person name="Culley D.E."/>
            <person name="McInerney M.J."/>
        </authorList>
    </citation>
    <scope>NUCLEOTIDE SEQUENCE [LARGE SCALE GENOMIC DNA]</scope>
    <source>
        <strain evidence="4">ATCC 27890 / DSM 864 / NBRC 100397 / JF-1</strain>
    </source>
</reference>
<keyword evidence="2" id="KW-0472">Membrane</keyword>
<dbReference type="STRING" id="323259.Mhun_2817"/>
<evidence type="ECO:0000313" key="4">
    <source>
        <dbReference type="Proteomes" id="UP000001941"/>
    </source>
</evidence>
<dbReference type="GeneID" id="3923164"/>
<feature type="transmembrane region" description="Helical" evidence="2">
    <location>
        <begin position="58"/>
        <end position="75"/>
    </location>
</feature>
<dbReference type="AlphaFoldDB" id="Q2FTJ1"/>
<dbReference type="HOGENOM" id="CLU_080080_1_0_2"/>
<feature type="transmembrane region" description="Helical" evidence="2">
    <location>
        <begin position="6"/>
        <end position="24"/>
    </location>
</feature>
<dbReference type="InterPro" id="IPR032531">
    <property type="entry name" value="DUF4956"/>
</dbReference>
<keyword evidence="2" id="KW-0812">Transmembrane</keyword>
<accession>Q2FTJ1</accession>